<dbReference type="Pfam" id="PF03330">
    <property type="entry name" value="DPBB_1"/>
    <property type="match status" value="1"/>
</dbReference>
<dbReference type="AlphaFoldDB" id="A0A5N6R967"/>
<dbReference type="InterPro" id="IPR009009">
    <property type="entry name" value="RlpA-like_DPBB"/>
</dbReference>
<dbReference type="PROSITE" id="PS50842">
    <property type="entry name" value="EXPANSIN_EG45"/>
    <property type="match status" value="1"/>
</dbReference>
<dbReference type="Gene3D" id="2.40.40.10">
    <property type="entry name" value="RlpA-like domain"/>
    <property type="match status" value="1"/>
</dbReference>
<keyword evidence="3" id="KW-1185">Reference proteome</keyword>
<dbReference type="PANTHER" id="PTHR47480">
    <property type="entry name" value="EG45-LIKE DOMAIN CONTAINING PROTEIN"/>
    <property type="match status" value="1"/>
</dbReference>
<evidence type="ECO:0000313" key="2">
    <source>
        <dbReference type="EMBL" id="KAE8056414.1"/>
    </source>
</evidence>
<protein>
    <recommendedName>
        <fullName evidence="1">Expansin-like EG45 domain-containing protein</fullName>
    </recommendedName>
</protein>
<dbReference type="EMBL" id="CM017325">
    <property type="protein sequence ID" value="KAE8056414.1"/>
    <property type="molecule type" value="Genomic_DNA"/>
</dbReference>
<gene>
    <name evidence="2" type="ORF">FH972_013189</name>
</gene>
<reference evidence="2 3" key="1">
    <citation type="submission" date="2019-06" db="EMBL/GenBank/DDBJ databases">
        <title>A chromosomal-level reference genome of Carpinus fangiana (Coryloideae, Betulaceae).</title>
        <authorList>
            <person name="Yang X."/>
            <person name="Wang Z."/>
            <person name="Zhang L."/>
            <person name="Hao G."/>
            <person name="Liu J."/>
            <person name="Yang Y."/>
        </authorList>
    </citation>
    <scope>NUCLEOTIDE SEQUENCE [LARGE SCALE GENOMIC DNA]</scope>
    <source>
        <strain evidence="2">Cfa_2016G</strain>
        <tissue evidence="2">Leaf</tissue>
    </source>
</reference>
<sequence length="170" mass="18245">MERGSRAPRCEDVKNSIEIYCTFPERAGISKGSNPRLFHQYFLLLVLVSHAALSNGDIGTAAQYGAPFSPTACHGSDEAQFQSNEVFGSAGEAIWDNGEACGRLYSVQCISATDPNTCIPGQIIHVKIVDRALTSVSRPSREDAALVLSTSAFGMIANSSVTFINIQFIP</sequence>
<accession>A0A5N6R967</accession>
<feature type="domain" description="Expansin-like EG45" evidence="1">
    <location>
        <begin position="59"/>
        <end position="170"/>
    </location>
</feature>
<organism evidence="2 3">
    <name type="scientific">Carpinus fangiana</name>
    <dbReference type="NCBI Taxonomy" id="176857"/>
    <lineage>
        <taxon>Eukaryota</taxon>
        <taxon>Viridiplantae</taxon>
        <taxon>Streptophyta</taxon>
        <taxon>Embryophyta</taxon>
        <taxon>Tracheophyta</taxon>
        <taxon>Spermatophyta</taxon>
        <taxon>Magnoliopsida</taxon>
        <taxon>eudicotyledons</taxon>
        <taxon>Gunneridae</taxon>
        <taxon>Pentapetalae</taxon>
        <taxon>rosids</taxon>
        <taxon>fabids</taxon>
        <taxon>Fagales</taxon>
        <taxon>Betulaceae</taxon>
        <taxon>Carpinus</taxon>
    </lineage>
</organism>
<dbReference type="InterPro" id="IPR036908">
    <property type="entry name" value="RlpA-like_sf"/>
</dbReference>
<dbReference type="Proteomes" id="UP000327013">
    <property type="component" value="Chromosome 5"/>
</dbReference>
<dbReference type="CDD" id="cd22269">
    <property type="entry name" value="DPBB_EG45-like"/>
    <property type="match status" value="1"/>
</dbReference>
<proteinExistence type="predicted"/>
<dbReference type="InterPro" id="IPR007112">
    <property type="entry name" value="Expansin/allergen_DPBB_dom"/>
</dbReference>
<evidence type="ECO:0000259" key="1">
    <source>
        <dbReference type="PROSITE" id="PS50842"/>
    </source>
</evidence>
<name>A0A5N6R967_9ROSI</name>
<dbReference type="PANTHER" id="PTHR47480:SF1">
    <property type="entry name" value="EG45-LIKE DOMAIN CONTAINING PROTEIN 1"/>
    <property type="match status" value="1"/>
</dbReference>
<dbReference type="OrthoDB" id="587249at2759"/>
<evidence type="ECO:0000313" key="3">
    <source>
        <dbReference type="Proteomes" id="UP000327013"/>
    </source>
</evidence>
<dbReference type="SUPFAM" id="SSF50685">
    <property type="entry name" value="Barwin-like endoglucanases"/>
    <property type="match status" value="1"/>
</dbReference>